<dbReference type="Gene3D" id="2.40.50.140">
    <property type="entry name" value="Nucleic acid-binding proteins"/>
    <property type="match status" value="1"/>
</dbReference>
<organism evidence="1 2">
    <name type="scientific">Porites evermanni</name>
    <dbReference type="NCBI Taxonomy" id="104178"/>
    <lineage>
        <taxon>Eukaryota</taxon>
        <taxon>Metazoa</taxon>
        <taxon>Cnidaria</taxon>
        <taxon>Anthozoa</taxon>
        <taxon>Hexacorallia</taxon>
        <taxon>Scleractinia</taxon>
        <taxon>Fungiina</taxon>
        <taxon>Poritidae</taxon>
        <taxon>Porites</taxon>
    </lineage>
</organism>
<name>A0ABN8LR34_9CNID</name>
<keyword evidence="2" id="KW-1185">Reference proteome</keyword>
<comment type="caution">
    <text evidence="1">The sequence shown here is derived from an EMBL/GenBank/DDBJ whole genome shotgun (WGS) entry which is preliminary data.</text>
</comment>
<dbReference type="PANTHER" id="PTHR33962">
    <property type="entry name" value="RECQ-MEDIATED GENOME INSTABILITY PROTEIN 2 RMI2"/>
    <property type="match status" value="1"/>
</dbReference>
<evidence type="ECO:0000313" key="2">
    <source>
        <dbReference type="Proteomes" id="UP001159427"/>
    </source>
</evidence>
<evidence type="ECO:0000313" key="1">
    <source>
        <dbReference type="EMBL" id="CAH3019712.1"/>
    </source>
</evidence>
<dbReference type="PANTHER" id="PTHR33962:SF1">
    <property type="entry name" value="RECQ-MEDIATED GENOME INSTABILITY PROTEIN 2"/>
    <property type="match status" value="1"/>
</dbReference>
<dbReference type="InterPro" id="IPR032245">
    <property type="entry name" value="RMI2"/>
</dbReference>
<sequence length="130" mass="14278">MSQKQQVILNTPARKVFASQLHNDSIHSDSSNQVWLQGIVVLVSADGNDLFLDDGTGIIQANGVTRIVKDLFIQKGMYVMVAGQLRSSVTITECLPSIRVLKIADLTNNAHSEVLWLTEVIHAQLKRSAP</sequence>
<evidence type="ECO:0008006" key="3">
    <source>
        <dbReference type="Google" id="ProtNLM"/>
    </source>
</evidence>
<dbReference type="InterPro" id="IPR012340">
    <property type="entry name" value="NA-bd_OB-fold"/>
</dbReference>
<proteinExistence type="predicted"/>
<dbReference type="Proteomes" id="UP001159427">
    <property type="component" value="Unassembled WGS sequence"/>
</dbReference>
<reference evidence="1 2" key="1">
    <citation type="submission" date="2022-05" db="EMBL/GenBank/DDBJ databases">
        <authorList>
            <consortium name="Genoscope - CEA"/>
            <person name="William W."/>
        </authorList>
    </citation>
    <scope>NUCLEOTIDE SEQUENCE [LARGE SCALE GENOMIC DNA]</scope>
</reference>
<dbReference type="Pfam" id="PF16100">
    <property type="entry name" value="RMI2"/>
    <property type="match status" value="1"/>
</dbReference>
<dbReference type="EMBL" id="CALNXI010000124">
    <property type="protein sequence ID" value="CAH3019712.1"/>
    <property type="molecule type" value="Genomic_DNA"/>
</dbReference>
<gene>
    <name evidence="1" type="ORF">PEVE_00003958</name>
</gene>
<protein>
    <recommendedName>
        <fullName evidence="3">RecQ-mediated genome instability protein 2</fullName>
    </recommendedName>
</protein>
<accession>A0ABN8LR34</accession>